<evidence type="ECO:0000256" key="6">
    <source>
        <dbReference type="SAM" id="MobiDB-lite"/>
    </source>
</evidence>
<evidence type="ECO:0000256" key="5">
    <source>
        <dbReference type="PIRNR" id="PIRNR039099"/>
    </source>
</evidence>
<dbReference type="InterPro" id="IPR035985">
    <property type="entry name" value="Ubiquitin-activating_enz"/>
</dbReference>
<dbReference type="InterPro" id="IPR030667">
    <property type="entry name" value="APP-BP1"/>
</dbReference>
<dbReference type="GO" id="GO:0005737">
    <property type="term" value="C:cytoplasm"/>
    <property type="evidence" value="ECO:0007669"/>
    <property type="project" value="TreeGrafter"/>
</dbReference>
<keyword evidence="9" id="KW-1185">Reference proteome</keyword>
<keyword evidence="4 5" id="KW-0833">Ubl conjugation pathway</keyword>
<dbReference type="UniPathway" id="UPA00885"/>
<reference evidence="8 9" key="1">
    <citation type="journal article" date="2020" name="ISME J.">
        <title>Uncovering the hidden diversity of litter-decomposition mechanisms in mushroom-forming fungi.</title>
        <authorList>
            <person name="Floudas D."/>
            <person name="Bentzer J."/>
            <person name="Ahren D."/>
            <person name="Johansson T."/>
            <person name="Persson P."/>
            <person name="Tunlid A."/>
        </authorList>
    </citation>
    <scope>NUCLEOTIDE SEQUENCE [LARGE SCALE GENOMIC DNA]</scope>
    <source>
        <strain evidence="8 9">CBS 101986</strain>
    </source>
</reference>
<organism evidence="8 9">
    <name type="scientific">Psilocybe cf. subviscida</name>
    <dbReference type="NCBI Taxonomy" id="2480587"/>
    <lineage>
        <taxon>Eukaryota</taxon>
        <taxon>Fungi</taxon>
        <taxon>Dikarya</taxon>
        <taxon>Basidiomycota</taxon>
        <taxon>Agaricomycotina</taxon>
        <taxon>Agaricomycetes</taxon>
        <taxon>Agaricomycetidae</taxon>
        <taxon>Agaricales</taxon>
        <taxon>Agaricineae</taxon>
        <taxon>Strophariaceae</taxon>
        <taxon>Psilocybe</taxon>
    </lineage>
</organism>
<gene>
    <name evidence="8" type="ORF">D9619_010598</name>
</gene>
<comment type="similarity">
    <text evidence="2 5">Belongs to the ubiquitin-activating E1 family. ULA1 subfamily.</text>
</comment>
<dbReference type="PANTHER" id="PTHR10953">
    <property type="entry name" value="UBIQUITIN-ACTIVATING ENZYME E1"/>
    <property type="match status" value="1"/>
</dbReference>
<feature type="region of interest" description="Disordered" evidence="6">
    <location>
        <begin position="1"/>
        <end position="26"/>
    </location>
</feature>
<feature type="domain" description="THIF-type NAD/FAD binding fold" evidence="7">
    <location>
        <begin position="30"/>
        <end position="145"/>
    </location>
</feature>
<evidence type="ECO:0000256" key="4">
    <source>
        <dbReference type="ARBA" id="ARBA00022786"/>
    </source>
</evidence>
<dbReference type="InterPro" id="IPR045886">
    <property type="entry name" value="ThiF/MoeB/HesA"/>
</dbReference>
<evidence type="ECO:0000256" key="2">
    <source>
        <dbReference type="ARBA" id="ARBA00006868"/>
    </source>
</evidence>
<name>A0A8H5ASI5_9AGAR</name>
<dbReference type="FunFam" id="3.40.50.720:FF:000475">
    <property type="entry name" value="NEDD8-activating enzyme E1 regulatory subunit"/>
    <property type="match status" value="1"/>
</dbReference>
<evidence type="ECO:0000259" key="7">
    <source>
        <dbReference type="Pfam" id="PF00899"/>
    </source>
</evidence>
<evidence type="ECO:0000313" key="9">
    <source>
        <dbReference type="Proteomes" id="UP000567179"/>
    </source>
</evidence>
<evidence type="ECO:0000256" key="3">
    <source>
        <dbReference type="ARBA" id="ARBA00015407"/>
    </source>
</evidence>
<dbReference type="PIRSF" id="PIRSF039099">
    <property type="entry name" value="APP-BP1"/>
    <property type="match status" value="1"/>
</dbReference>
<feature type="compositionally biased region" description="Polar residues" evidence="6">
    <location>
        <begin position="1"/>
        <end position="16"/>
    </location>
</feature>
<sequence length="537" mass="59603">MSQTQEYNDIETSTTALKAENAPDSKTRRYDRQLRLWAASGQNALESSRILVISGTATSTSALKNLVLPGIGHFTILDPAKVTGEDAGNNFFLEGSSSIGKSRAEEAVRLLGELNDGVEGKADVRSLEEVLAKDKEWLSEFTIVIAHNLEAQILSQLSTYLWEDPTNPPLVVVRSAGFLAEFYLQYHEHTVIESHPETAASLLIDRPFPALLDYATTLDFDAMDVTDHAHVPYVVILVKLLEEWKKTHNGAPPTGDAERKAFKKSILALQKKSDEENFEEAEAQAYRTWTASNVPYDIQQLFKEPKVLSLTPESAPFYHLVHALKKFTEEQPSRTLPLTGALPDMKASTDSYIHLQKMYKTRAEEEKKTFKSYLQVPVPEDMVDAFLKNSHALKLLRGQQWGAFEADQDALVEALNMTVSMGEAMETQPKELAIHLALSGLSTFLSKHESESNPTPTLEDIRSEVLSLLPSGTELPEYFDEAFGEVVRSPTADLPNTAALLGGFIAQEVIKLITKQYIPMNKYCTIDLIGSTTGMIP</sequence>
<comment type="pathway">
    <text evidence="1 5">Protein modification; protein neddylation.</text>
</comment>
<dbReference type="Pfam" id="PF00899">
    <property type="entry name" value="ThiF"/>
    <property type="match status" value="1"/>
</dbReference>
<proteinExistence type="inferred from homology"/>
<dbReference type="GO" id="GO:0045116">
    <property type="term" value="P:protein neddylation"/>
    <property type="evidence" value="ECO:0007669"/>
    <property type="project" value="UniProtKB-UniRule"/>
</dbReference>
<dbReference type="EMBL" id="JAACJJ010000058">
    <property type="protein sequence ID" value="KAF5310187.1"/>
    <property type="molecule type" value="Genomic_DNA"/>
</dbReference>
<dbReference type="SUPFAM" id="SSF69572">
    <property type="entry name" value="Activating enzymes of the ubiquitin-like proteins"/>
    <property type="match status" value="1"/>
</dbReference>
<dbReference type="AlphaFoldDB" id="A0A8H5ASI5"/>
<dbReference type="PANTHER" id="PTHR10953:SF29">
    <property type="entry name" value="NEDD8-ACTIVATING ENZYME E1 REGULATORY SUBUNIT"/>
    <property type="match status" value="1"/>
</dbReference>
<comment type="caution">
    <text evidence="8">The sequence shown here is derived from an EMBL/GenBank/DDBJ whole genome shotgun (WGS) entry which is preliminary data.</text>
</comment>
<accession>A0A8H5ASI5</accession>
<comment type="function">
    <text evidence="5">Regulatory subunit of the dimeric UBA3-ULA1 E1 enzyme.</text>
</comment>
<dbReference type="Gene3D" id="3.40.50.720">
    <property type="entry name" value="NAD(P)-binding Rossmann-like Domain"/>
    <property type="match status" value="2"/>
</dbReference>
<dbReference type="Proteomes" id="UP000567179">
    <property type="component" value="Unassembled WGS sequence"/>
</dbReference>
<dbReference type="GO" id="GO:0019781">
    <property type="term" value="F:NEDD8 activating enzyme activity"/>
    <property type="evidence" value="ECO:0007669"/>
    <property type="project" value="UniProtKB-UniRule"/>
</dbReference>
<dbReference type="OrthoDB" id="1708823at2759"/>
<protein>
    <recommendedName>
        <fullName evidence="3 5">NEDD8-activating enzyme E1 regulatory subunit</fullName>
    </recommendedName>
</protein>
<evidence type="ECO:0000256" key="1">
    <source>
        <dbReference type="ARBA" id="ARBA00005032"/>
    </source>
</evidence>
<dbReference type="InterPro" id="IPR000594">
    <property type="entry name" value="ThiF_NAD_FAD-bd"/>
</dbReference>
<evidence type="ECO:0000313" key="8">
    <source>
        <dbReference type="EMBL" id="KAF5310187.1"/>
    </source>
</evidence>